<accession>A0A401QD89</accession>
<gene>
    <name evidence="1" type="ORF">scyTo_0023756</name>
</gene>
<dbReference type="AlphaFoldDB" id="A0A401QD89"/>
<evidence type="ECO:0000313" key="1">
    <source>
        <dbReference type="EMBL" id="GCB83341.1"/>
    </source>
</evidence>
<dbReference type="EMBL" id="BFAA01033436">
    <property type="protein sequence ID" value="GCB83341.1"/>
    <property type="molecule type" value="Genomic_DNA"/>
</dbReference>
<evidence type="ECO:0000313" key="2">
    <source>
        <dbReference type="Proteomes" id="UP000288216"/>
    </source>
</evidence>
<proteinExistence type="predicted"/>
<reference evidence="1 2" key="1">
    <citation type="journal article" date="2018" name="Nat. Ecol. Evol.">
        <title>Shark genomes provide insights into elasmobranch evolution and the origin of vertebrates.</title>
        <authorList>
            <person name="Hara Y"/>
            <person name="Yamaguchi K"/>
            <person name="Onimaru K"/>
            <person name="Kadota M"/>
            <person name="Koyanagi M"/>
            <person name="Keeley SD"/>
            <person name="Tatsumi K"/>
            <person name="Tanaka K"/>
            <person name="Motone F"/>
            <person name="Kageyama Y"/>
            <person name="Nozu R"/>
            <person name="Adachi N"/>
            <person name="Nishimura O"/>
            <person name="Nakagawa R"/>
            <person name="Tanegashima C"/>
            <person name="Kiyatake I"/>
            <person name="Matsumoto R"/>
            <person name="Murakumo K"/>
            <person name="Nishida K"/>
            <person name="Terakita A"/>
            <person name="Kuratani S"/>
            <person name="Sato K"/>
            <person name="Hyodo S Kuraku.S."/>
        </authorList>
    </citation>
    <scope>NUCLEOTIDE SEQUENCE [LARGE SCALE GENOMIC DNA]</scope>
</reference>
<comment type="caution">
    <text evidence="1">The sequence shown here is derived from an EMBL/GenBank/DDBJ whole genome shotgun (WGS) entry which is preliminary data.</text>
</comment>
<keyword evidence="2" id="KW-1185">Reference proteome</keyword>
<sequence>MSGLGARGLRAFQQISQRTFSTAACRRVANKVPEKQKIFQTKMQVKYSTPTNNFSMVSDSFRRGDATSLPTQLQAFRCPMFTESEHHGKICTLLILAIS</sequence>
<name>A0A401QD89_SCYTO</name>
<dbReference type="Proteomes" id="UP000288216">
    <property type="component" value="Unassembled WGS sequence"/>
</dbReference>
<organism evidence="1 2">
    <name type="scientific">Scyliorhinus torazame</name>
    <name type="common">Cloudy catshark</name>
    <name type="synonym">Catulus torazame</name>
    <dbReference type="NCBI Taxonomy" id="75743"/>
    <lineage>
        <taxon>Eukaryota</taxon>
        <taxon>Metazoa</taxon>
        <taxon>Chordata</taxon>
        <taxon>Craniata</taxon>
        <taxon>Vertebrata</taxon>
        <taxon>Chondrichthyes</taxon>
        <taxon>Elasmobranchii</taxon>
        <taxon>Galeomorphii</taxon>
        <taxon>Galeoidea</taxon>
        <taxon>Carcharhiniformes</taxon>
        <taxon>Scyliorhinidae</taxon>
        <taxon>Scyliorhinus</taxon>
    </lineage>
</organism>
<protein>
    <submittedName>
        <fullName evidence="1">Uncharacterized protein</fullName>
    </submittedName>
</protein>